<dbReference type="AlphaFoldDB" id="H5XLW8"/>
<evidence type="ECO:0000313" key="7">
    <source>
        <dbReference type="Proteomes" id="UP000002791"/>
    </source>
</evidence>
<evidence type="ECO:0000259" key="5">
    <source>
        <dbReference type="Pfam" id="PF21993"/>
    </source>
</evidence>
<reference evidence="6 7" key="1">
    <citation type="submission" date="2011-11" db="EMBL/GenBank/DDBJ databases">
        <title>The Noncontiguous Finished sequence of Saccharomonospora cyanea NA-134.</title>
        <authorList>
            <consortium name="US DOE Joint Genome Institute"/>
            <person name="Lucas S."/>
            <person name="Han J."/>
            <person name="Lapidus A."/>
            <person name="Cheng J.-F."/>
            <person name="Goodwin L."/>
            <person name="Pitluck S."/>
            <person name="Peters L."/>
            <person name="Ovchinnikova G."/>
            <person name="Lu M."/>
            <person name="Detter J.C."/>
            <person name="Han C."/>
            <person name="Tapia R."/>
            <person name="Land M."/>
            <person name="Hauser L."/>
            <person name="Kyrpides N."/>
            <person name="Ivanova N."/>
            <person name="Pagani I."/>
            <person name="Brambilla E.-M."/>
            <person name="Klenk H.-P."/>
            <person name="Woyke T."/>
        </authorList>
    </citation>
    <scope>NUCLEOTIDE SEQUENCE [LARGE SCALE GENOMIC DNA]</scope>
    <source>
        <strain evidence="6 7">NA-134</strain>
    </source>
</reference>
<dbReference type="InterPro" id="IPR001647">
    <property type="entry name" value="HTH_TetR"/>
</dbReference>
<dbReference type="Pfam" id="PF00440">
    <property type="entry name" value="TetR_N"/>
    <property type="match status" value="1"/>
</dbReference>
<organism evidence="6 7">
    <name type="scientific">Saccharomonospora cyanea NA-134</name>
    <dbReference type="NCBI Taxonomy" id="882082"/>
    <lineage>
        <taxon>Bacteria</taxon>
        <taxon>Bacillati</taxon>
        <taxon>Actinomycetota</taxon>
        <taxon>Actinomycetes</taxon>
        <taxon>Pseudonocardiales</taxon>
        <taxon>Pseudonocardiaceae</taxon>
        <taxon>Saccharomonospora</taxon>
    </lineage>
</organism>
<feature type="domain" description="HTH tetR-type" evidence="4">
    <location>
        <begin position="17"/>
        <end position="62"/>
    </location>
</feature>
<evidence type="ECO:0000256" key="2">
    <source>
        <dbReference type="ARBA" id="ARBA00023125"/>
    </source>
</evidence>
<dbReference type="InterPro" id="IPR054156">
    <property type="entry name" value="YxaF_TetR_C"/>
</dbReference>
<dbReference type="Gene3D" id="1.10.357.10">
    <property type="entry name" value="Tetracycline Repressor, domain 2"/>
    <property type="match status" value="1"/>
</dbReference>
<evidence type="ECO:0000256" key="1">
    <source>
        <dbReference type="ARBA" id="ARBA00023015"/>
    </source>
</evidence>
<dbReference type="PANTHER" id="PTHR47506">
    <property type="entry name" value="TRANSCRIPTIONAL REGULATORY PROTEIN"/>
    <property type="match status" value="1"/>
</dbReference>
<dbReference type="Proteomes" id="UP000002791">
    <property type="component" value="Chromosome"/>
</dbReference>
<accession>H5XLW8</accession>
<protein>
    <submittedName>
        <fullName evidence="6">Transcriptional regulator</fullName>
    </submittedName>
</protein>
<dbReference type="InterPro" id="IPR036271">
    <property type="entry name" value="Tet_transcr_reg_TetR-rel_C_sf"/>
</dbReference>
<keyword evidence="3" id="KW-0804">Transcription</keyword>
<dbReference type="InterPro" id="IPR009057">
    <property type="entry name" value="Homeodomain-like_sf"/>
</dbReference>
<proteinExistence type="predicted"/>
<dbReference type="Pfam" id="PF21993">
    <property type="entry name" value="TetR_C_13_2"/>
    <property type="match status" value="1"/>
</dbReference>
<dbReference type="GO" id="GO:0003677">
    <property type="term" value="F:DNA binding"/>
    <property type="evidence" value="ECO:0007669"/>
    <property type="project" value="UniProtKB-KW"/>
</dbReference>
<feature type="domain" description="Transcriptional regulator LmrA/YxaF-like C-terminal" evidence="5">
    <location>
        <begin position="84"/>
        <end position="180"/>
    </location>
</feature>
<dbReference type="eggNOG" id="COG1309">
    <property type="taxonomic scope" value="Bacteria"/>
</dbReference>
<dbReference type="HOGENOM" id="CLU_069356_28_1_11"/>
<sequence length="196" mass="19970">MAQRTPRTTGPKTAMTASAVALLRERGVAGTSFADVLAHSGAPRGSVYHHFPGGKAQLVEEATRTASGELTAGITRLLRDHGTVSALRAVADLWRRDLARSDYTAGCPVAASALGPVPGARDAAGAALRGWESAVAESLRREGVPPERAGALGTLVVSALEGALVLARAQRSAAPLDAVVTELEITCGAAVAASRT</sequence>
<dbReference type="OrthoDB" id="4567939at2"/>
<gene>
    <name evidence="6" type="ORF">SaccyDRAFT_3174</name>
</gene>
<evidence type="ECO:0000256" key="3">
    <source>
        <dbReference type="ARBA" id="ARBA00023163"/>
    </source>
</evidence>
<evidence type="ECO:0000313" key="6">
    <source>
        <dbReference type="EMBL" id="EHR62010.1"/>
    </source>
</evidence>
<dbReference type="SUPFAM" id="SSF46689">
    <property type="entry name" value="Homeodomain-like"/>
    <property type="match status" value="1"/>
</dbReference>
<keyword evidence="1" id="KW-0805">Transcription regulation</keyword>
<keyword evidence="2" id="KW-0238">DNA-binding</keyword>
<dbReference type="PANTHER" id="PTHR47506:SF3">
    <property type="entry name" value="HTH-TYPE TRANSCRIPTIONAL REGULATOR LMRA"/>
    <property type="match status" value="1"/>
</dbReference>
<name>H5XLW8_9PSEU</name>
<dbReference type="EMBL" id="CM001440">
    <property type="protein sequence ID" value="EHR62010.1"/>
    <property type="molecule type" value="Genomic_DNA"/>
</dbReference>
<evidence type="ECO:0000259" key="4">
    <source>
        <dbReference type="Pfam" id="PF00440"/>
    </source>
</evidence>
<dbReference type="SUPFAM" id="SSF48498">
    <property type="entry name" value="Tetracyclin repressor-like, C-terminal domain"/>
    <property type="match status" value="1"/>
</dbReference>
<keyword evidence="7" id="KW-1185">Reference proteome</keyword>
<dbReference type="RefSeq" id="WP_005457486.1">
    <property type="nucleotide sequence ID" value="NZ_CM001440.1"/>
</dbReference>